<evidence type="ECO:0000256" key="1">
    <source>
        <dbReference type="SAM" id="Phobius"/>
    </source>
</evidence>
<keyword evidence="1" id="KW-0812">Transmembrane</keyword>
<reference evidence="2" key="2">
    <citation type="journal article" date="2014" name="BMC Genomics">
        <title>A genomic perspective to assessing quality of mass-reared SIT flies used in Mediterranean fruit fly (Ceratitis capitata) eradication in California.</title>
        <authorList>
            <person name="Calla B."/>
            <person name="Hall B."/>
            <person name="Hou S."/>
            <person name="Geib S.M."/>
        </authorList>
    </citation>
    <scope>NUCLEOTIDE SEQUENCE</scope>
</reference>
<evidence type="ECO:0000313" key="2">
    <source>
        <dbReference type="EMBL" id="JAB93500.1"/>
    </source>
</evidence>
<dbReference type="AlphaFoldDB" id="W8AX45"/>
<feature type="transmembrane region" description="Helical" evidence="1">
    <location>
        <begin position="27"/>
        <end position="49"/>
    </location>
</feature>
<accession>W8AX45</accession>
<sequence length="99" mass="10974">MQEYRGIHTEASSHKKHVLKCRPFRRLGFYTFYFFASVANLIMSTQLLVGVEPAGTGASTVRLGPINGLCSGLRCRWWVIIDGMAARLLKGTPNALFNG</sequence>
<name>W8AX45_CERCA</name>
<protein>
    <submittedName>
        <fullName evidence="2">Uncharacterized protein</fullName>
    </submittedName>
</protein>
<keyword evidence="1" id="KW-1133">Transmembrane helix</keyword>
<keyword evidence="1" id="KW-0472">Membrane</keyword>
<organism evidence="2">
    <name type="scientific">Ceratitis capitata</name>
    <name type="common">Mediterranean fruit fly</name>
    <name type="synonym">Tephritis capitata</name>
    <dbReference type="NCBI Taxonomy" id="7213"/>
    <lineage>
        <taxon>Eukaryota</taxon>
        <taxon>Metazoa</taxon>
        <taxon>Ecdysozoa</taxon>
        <taxon>Arthropoda</taxon>
        <taxon>Hexapoda</taxon>
        <taxon>Insecta</taxon>
        <taxon>Pterygota</taxon>
        <taxon>Neoptera</taxon>
        <taxon>Endopterygota</taxon>
        <taxon>Diptera</taxon>
        <taxon>Brachycera</taxon>
        <taxon>Muscomorpha</taxon>
        <taxon>Tephritoidea</taxon>
        <taxon>Tephritidae</taxon>
        <taxon>Ceratitis</taxon>
        <taxon>Ceratitis</taxon>
    </lineage>
</organism>
<proteinExistence type="evidence at transcript level"/>
<dbReference type="EMBL" id="GAMC01013055">
    <property type="protein sequence ID" value="JAB93500.1"/>
    <property type="molecule type" value="mRNA"/>
</dbReference>
<reference evidence="2" key="1">
    <citation type="submission" date="2013-07" db="EMBL/GenBank/DDBJ databases">
        <authorList>
            <person name="Geib S."/>
        </authorList>
    </citation>
    <scope>NUCLEOTIDE SEQUENCE</scope>
</reference>